<dbReference type="InterPro" id="IPR010310">
    <property type="entry name" value="T7SS_ESAT-6-like"/>
</dbReference>
<organism evidence="3 4">
    <name type="scientific">Aequitasia blattaphilus</name>
    <dbReference type="NCBI Taxonomy" id="2949332"/>
    <lineage>
        <taxon>Bacteria</taxon>
        <taxon>Bacillati</taxon>
        <taxon>Bacillota</taxon>
        <taxon>Clostridia</taxon>
        <taxon>Lachnospirales</taxon>
        <taxon>Lachnospiraceae</taxon>
        <taxon>Aequitasia</taxon>
    </lineage>
</organism>
<evidence type="ECO:0000313" key="4">
    <source>
        <dbReference type="Proteomes" id="UP001523566"/>
    </source>
</evidence>
<dbReference type="SUPFAM" id="SSF140453">
    <property type="entry name" value="EsxAB dimer-like"/>
    <property type="match status" value="1"/>
</dbReference>
<comment type="caution">
    <text evidence="3">The sequence shown here is derived from an EMBL/GenBank/DDBJ whole genome shotgun (WGS) entry which is preliminary data.</text>
</comment>
<dbReference type="EMBL" id="JAMZFW010000017">
    <property type="protein sequence ID" value="MCP1103065.1"/>
    <property type="molecule type" value="Genomic_DNA"/>
</dbReference>
<evidence type="ECO:0000313" key="3">
    <source>
        <dbReference type="EMBL" id="MCP1103065.1"/>
    </source>
</evidence>
<dbReference type="RefSeq" id="WP_262066850.1">
    <property type="nucleotide sequence ID" value="NZ_JAMXOD010000017.1"/>
</dbReference>
<protein>
    <recommendedName>
        <fullName evidence="1">ESAT-6-like protein</fullName>
    </recommendedName>
</protein>
<feature type="coiled-coil region" evidence="2">
    <location>
        <begin position="46"/>
        <end position="80"/>
    </location>
</feature>
<proteinExistence type="inferred from homology"/>
<dbReference type="Gene3D" id="1.10.287.1060">
    <property type="entry name" value="ESAT-6-like"/>
    <property type="match status" value="1"/>
</dbReference>
<sequence>MLRVDYDALAYASRTLSEQGDTFESCIGTMTSVVNGLPDIWEADTCDRYVEQYNEASKTLNEVRELIREMSEQMQKISDNFRGADVDMAGQM</sequence>
<gene>
    <name evidence="3" type="ORF">NK125_11615</name>
</gene>
<reference evidence="3 4" key="1">
    <citation type="journal article" date="2022" name="Genome Biol. Evol.">
        <title>Host diet, physiology and behaviors set the stage for Lachnospiraceae cladogenesis.</title>
        <authorList>
            <person name="Vera-Ponce De Leon A."/>
            <person name="Schneider M."/>
            <person name="Jahnes B.C."/>
            <person name="Sadowski V."/>
            <person name="Camuy-Velez L.A."/>
            <person name="Duan J."/>
            <person name="Sabree Z.L."/>
        </authorList>
    </citation>
    <scope>NUCLEOTIDE SEQUENCE [LARGE SCALE GENOMIC DNA]</scope>
    <source>
        <strain evidence="3 4">PAL113</strain>
    </source>
</reference>
<evidence type="ECO:0000256" key="2">
    <source>
        <dbReference type="SAM" id="Coils"/>
    </source>
</evidence>
<accession>A0ABT1EB57</accession>
<dbReference type="InterPro" id="IPR036689">
    <property type="entry name" value="ESAT-6-like_sf"/>
</dbReference>
<name>A0ABT1EB57_9FIRM</name>
<keyword evidence="2" id="KW-0175">Coiled coil</keyword>
<evidence type="ECO:0000256" key="1">
    <source>
        <dbReference type="RuleBase" id="RU362001"/>
    </source>
</evidence>
<dbReference type="NCBIfam" id="TIGR03930">
    <property type="entry name" value="WXG100_ESAT6"/>
    <property type="match status" value="1"/>
</dbReference>
<dbReference type="Pfam" id="PF06013">
    <property type="entry name" value="WXG100"/>
    <property type="match status" value="1"/>
</dbReference>
<keyword evidence="4" id="KW-1185">Reference proteome</keyword>
<comment type="similarity">
    <text evidence="1">Belongs to the WXG100 family.</text>
</comment>
<dbReference type="Proteomes" id="UP001523566">
    <property type="component" value="Unassembled WGS sequence"/>
</dbReference>